<dbReference type="NCBIfam" id="TIGR01145">
    <property type="entry name" value="ATP_synt_delta"/>
    <property type="match status" value="1"/>
</dbReference>
<keyword evidence="7 8" id="KW-0066">ATP synthesis</keyword>
<evidence type="ECO:0000256" key="5">
    <source>
        <dbReference type="ARBA" id="ARBA00023136"/>
    </source>
</evidence>
<reference evidence="9" key="1">
    <citation type="submission" date="2019-02" db="EMBL/GenBank/DDBJ databases">
        <authorList>
            <person name="Gruber-Vodicka R. H."/>
            <person name="Seah K. B. B."/>
        </authorList>
    </citation>
    <scope>NUCLEOTIDE SEQUENCE</scope>
    <source>
        <strain evidence="9">BECK_S127</strain>
    </source>
</reference>
<protein>
    <recommendedName>
        <fullName evidence="8">ATP synthase subunit delta</fullName>
    </recommendedName>
    <alternativeName>
        <fullName evidence="8">ATP synthase F(1) sector subunit delta</fullName>
    </alternativeName>
    <alternativeName>
        <fullName evidence="8">F-type ATPase subunit delta</fullName>
        <shortName evidence="8">F-ATPase subunit delta</shortName>
    </alternativeName>
</protein>
<dbReference type="Gene3D" id="1.10.520.20">
    <property type="entry name" value="N-terminal domain of the delta subunit of the F1F0-ATP synthase"/>
    <property type="match status" value="1"/>
</dbReference>
<dbReference type="InterPro" id="IPR020781">
    <property type="entry name" value="ATPase_OSCP/d_CS"/>
</dbReference>
<comment type="subcellular location">
    <subcellularLocation>
        <location evidence="8">Cell membrane</location>
        <topology evidence="8">Peripheral membrane protein</topology>
    </subcellularLocation>
    <subcellularLocation>
        <location evidence="1">Membrane</location>
    </subcellularLocation>
</comment>
<keyword evidence="8" id="KW-1003">Cell membrane</keyword>
<comment type="function">
    <text evidence="8">F(1)F(0) ATP synthase produces ATP from ADP in the presence of a proton or sodium gradient. F-type ATPases consist of two structural domains, F(1) containing the extramembraneous catalytic core and F(0) containing the membrane proton channel, linked together by a central stalk and a peripheral stalk. During catalysis, ATP synthesis in the catalytic domain of F(1) is coupled via a rotary mechanism of the central stalk subunits to proton translocation.</text>
</comment>
<keyword evidence="3 8" id="KW-0375">Hydrogen ion transport</keyword>
<organism evidence="9">
    <name type="scientific">Candidatus Kentrum sp. SD</name>
    <dbReference type="NCBI Taxonomy" id="2126332"/>
    <lineage>
        <taxon>Bacteria</taxon>
        <taxon>Pseudomonadati</taxon>
        <taxon>Pseudomonadota</taxon>
        <taxon>Gammaproteobacteria</taxon>
        <taxon>Candidatus Kentrum</taxon>
    </lineage>
</organism>
<keyword evidence="5 8" id="KW-0472">Membrane</keyword>
<dbReference type="EMBL" id="CAADHB010000092">
    <property type="protein sequence ID" value="VFK80200.1"/>
    <property type="molecule type" value="Genomic_DNA"/>
</dbReference>
<dbReference type="NCBIfam" id="NF004402">
    <property type="entry name" value="PRK05758.2-2"/>
    <property type="match status" value="1"/>
</dbReference>
<keyword evidence="4 8" id="KW-0406">Ion transport</keyword>
<dbReference type="InterPro" id="IPR000711">
    <property type="entry name" value="ATPase_OSCP/dsu"/>
</dbReference>
<dbReference type="InterPro" id="IPR026015">
    <property type="entry name" value="ATP_synth_OSCP/delta_N_sf"/>
</dbReference>
<name>A0A451BPJ3_9GAMM</name>
<gene>
    <name evidence="8" type="primary">atpH</name>
    <name evidence="9" type="ORF">BECKSD772D_GA0070982_10926</name>
</gene>
<dbReference type="HAMAP" id="MF_01416">
    <property type="entry name" value="ATP_synth_delta_bact"/>
    <property type="match status" value="1"/>
</dbReference>
<keyword evidence="2 8" id="KW-0813">Transport</keyword>
<evidence type="ECO:0000256" key="3">
    <source>
        <dbReference type="ARBA" id="ARBA00022781"/>
    </source>
</evidence>
<evidence type="ECO:0000256" key="1">
    <source>
        <dbReference type="ARBA" id="ARBA00004370"/>
    </source>
</evidence>
<evidence type="ECO:0000256" key="8">
    <source>
        <dbReference type="HAMAP-Rule" id="MF_01416"/>
    </source>
</evidence>
<evidence type="ECO:0000256" key="7">
    <source>
        <dbReference type="ARBA" id="ARBA00023310"/>
    </source>
</evidence>
<dbReference type="PROSITE" id="PS00389">
    <property type="entry name" value="ATPASE_DELTA"/>
    <property type="match status" value="1"/>
</dbReference>
<evidence type="ECO:0000313" key="9">
    <source>
        <dbReference type="EMBL" id="VFK80200.1"/>
    </source>
</evidence>
<dbReference type="Pfam" id="PF00213">
    <property type="entry name" value="OSCP"/>
    <property type="match status" value="1"/>
</dbReference>
<sequence>MAEKYTLARPYALAAFKQAREEGNLDMWLEMLRFLASVMKNRETMKIAKDPRVSRSRFVTLILDIAGEKFSRTGGNFIRVLVDAGRMDVTREILRIFEEELDAFKQRIRVKVISAYPLTSRHRQDIALAMAKRFEKKVEISVVLDRSLIGGVVIRVGDVVIDMSLRGRFTRLGLELN</sequence>
<comment type="similarity">
    <text evidence="8">Belongs to the ATPase delta chain family.</text>
</comment>
<evidence type="ECO:0000256" key="2">
    <source>
        <dbReference type="ARBA" id="ARBA00022448"/>
    </source>
</evidence>
<proteinExistence type="inferred from homology"/>
<comment type="function">
    <text evidence="8">This protein is part of the stalk that links CF(0) to CF(1). It either transmits conformational changes from CF(0) to CF(1) or is implicated in proton conduction.</text>
</comment>
<evidence type="ECO:0000256" key="6">
    <source>
        <dbReference type="ARBA" id="ARBA00023196"/>
    </source>
</evidence>
<dbReference type="PRINTS" id="PR00125">
    <property type="entry name" value="ATPASEDELTA"/>
</dbReference>
<dbReference type="GO" id="GO:0046933">
    <property type="term" value="F:proton-transporting ATP synthase activity, rotational mechanism"/>
    <property type="evidence" value="ECO:0007669"/>
    <property type="project" value="UniProtKB-UniRule"/>
</dbReference>
<evidence type="ECO:0000256" key="4">
    <source>
        <dbReference type="ARBA" id="ARBA00023065"/>
    </source>
</evidence>
<accession>A0A451BPJ3</accession>
<dbReference type="GO" id="GO:0045259">
    <property type="term" value="C:proton-transporting ATP synthase complex"/>
    <property type="evidence" value="ECO:0007669"/>
    <property type="project" value="UniProtKB-KW"/>
</dbReference>
<keyword evidence="6 8" id="KW-0139">CF(1)</keyword>
<dbReference type="SUPFAM" id="SSF47928">
    <property type="entry name" value="N-terminal domain of the delta subunit of the F1F0-ATP synthase"/>
    <property type="match status" value="1"/>
</dbReference>
<dbReference type="GO" id="GO:0005886">
    <property type="term" value="C:plasma membrane"/>
    <property type="evidence" value="ECO:0007669"/>
    <property type="project" value="UniProtKB-SubCell"/>
</dbReference>
<dbReference type="AlphaFoldDB" id="A0A451BPJ3"/>
<dbReference type="PANTHER" id="PTHR11910">
    <property type="entry name" value="ATP SYNTHASE DELTA CHAIN"/>
    <property type="match status" value="1"/>
</dbReference>